<dbReference type="EMBL" id="ANHZ02000008">
    <property type="protein sequence ID" value="EME36772.1"/>
    <property type="molecule type" value="Genomic_DNA"/>
</dbReference>
<evidence type="ECO:0000313" key="2">
    <source>
        <dbReference type="EMBL" id="EME36772.1"/>
    </source>
</evidence>
<dbReference type="InterPro" id="IPR036259">
    <property type="entry name" value="MFS_trans_sf"/>
</dbReference>
<proteinExistence type="predicted"/>
<name>M2WE19_9MICC</name>
<feature type="transmembrane region" description="Helical" evidence="1">
    <location>
        <begin position="113"/>
        <end position="135"/>
    </location>
</feature>
<dbReference type="SUPFAM" id="SSF103473">
    <property type="entry name" value="MFS general substrate transporter"/>
    <property type="match status" value="1"/>
</dbReference>
<feature type="transmembrane region" description="Helical" evidence="1">
    <location>
        <begin position="40"/>
        <end position="63"/>
    </location>
</feature>
<dbReference type="STRING" id="71999.KPaMU14_08315"/>
<organism evidence="2 3">
    <name type="scientific">Kocuria palustris PEL</name>
    <dbReference type="NCBI Taxonomy" id="1236550"/>
    <lineage>
        <taxon>Bacteria</taxon>
        <taxon>Bacillati</taxon>
        <taxon>Actinomycetota</taxon>
        <taxon>Actinomycetes</taxon>
        <taxon>Micrococcales</taxon>
        <taxon>Micrococcaceae</taxon>
        <taxon>Kocuria</taxon>
    </lineage>
</organism>
<feature type="transmembrane region" description="Helical" evidence="1">
    <location>
        <begin position="84"/>
        <end position="101"/>
    </location>
</feature>
<sequence>MFILIQLLPVAQGATALEAGVRTMPWTMAPLTGLITPRIGVRPVIVAGLARMTASLVWIALVLEGIVPEDQAVASGTNSTAREIGVALGIAALSAVFTTAGGELTPDGFSDGAVPAIAAGAIALAAATLAGLLLLGFKPVRISPLTGEPVVRHRAEQPRAKHLQR</sequence>
<evidence type="ECO:0000313" key="3">
    <source>
        <dbReference type="Proteomes" id="UP000009877"/>
    </source>
</evidence>
<gene>
    <name evidence="2" type="ORF">C884_02379</name>
</gene>
<keyword evidence="3" id="KW-1185">Reference proteome</keyword>
<keyword evidence="1" id="KW-0472">Membrane</keyword>
<protein>
    <submittedName>
        <fullName evidence="2">Drug resistance transporter, EmrB/QacA subfamily</fullName>
    </submittedName>
</protein>
<keyword evidence="1" id="KW-1133">Transmembrane helix</keyword>
<reference evidence="2 3" key="1">
    <citation type="journal article" date="2014" name="Genome Announc.">
        <title>Draft Genome Sequence of Kocuria palustris PEL.</title>
        <authorList>
            <person name="Sharma G."/>
            <person name="Khatri I."/>
            <person name="Subramanian S."/>
        </authorList>
    </citation>
    <scope>NUCLEOTIDE SEQUENCE [LARGE SCALE GENOMIC DNA]</scope>
    <source>
        <strain evidence="2 3">PEL</strain>
    </source>
</reference>
<dbReference type="RefSeq" id="WP_006214430.1">
    <property type="nucleotide sequence ID" value="NZ_ANHZ02000008.1"/>
</dbReference>
<dbReference type="AlphaFoldDB" id="M2WE19"/>
<accession>M2WE19</accession>
<evidence type="ECO:0000256" key="1">
    <source>
        <dbReference type="SAM" id="Phobius"/>
    </source>
</evidence>
<keyword evidence="1" id="KW-0812">Transmembrane</keyword>
<comment type="caution">
    <text evidence="2">The sequence shown here is derived from an EMBL/GenBank/DDBJ whole genome shotgun (WGS) entry which is preliminary data.</text>
</comment>
<dbReference type="Proteomes" id="UP000009877">
    <property type="component" value="Unassembled WGS sequence"/>
</dbReference>